<feature type="transmembrane region" description="Helical" evidence="1">
    <location>
        <begin position="185"/>
        <end position="203"/>
    </location>
</feature>
<evidence type="ECO:0000256" key="1">
    <source>
        <dbReference type="SAM" id="Phobius"/>
    </source>
</evidence>
<feature type="transmembrane region" description="Helical" evidence="1">
    <location>
        <begin position="60"/>
        <end position="81"/>
    </location>
</feature>
<accession>A0ABS3H5Y4</accession>
<name>A0ABS3H5Y4_9ENTE</name>
<keyword evidence="1" id="KW-0812">Transmembrane</keyword>
<evidence type="ECO:0000313" key="3">
    <source>
        <dbReference type="Proteomes" id="UP000664256"/>
    </source>
</evidence>
<keyword evidence="1" id="KW-1133">Transmembrane helix</keyword>
<dbReference type="EMBL" id="JAFLVT010000006">
    <property type="protein sequence ID" value="MBO0448834.1"/>
    <property type="molecule type" value="Genomic_DNA"/>
</dbReference>
<dbReference type="InterPro" id="IPR009339">
    <property type="entry name" value="DUF998"/>
</dbReference>
<organism evidence="2 3">
    <name type="scientific">Candidatus Enterococcus myersii</name>
    <dbReference type="NCBI Taxonomy" id="2815322"/>
    <lineage>
        <taxon>Bacteria</taxon>
        <taxon>Bacillati</taxon>
        <taxon>Bacillota</taxon>
        <taxon>Bacilli</taxon>
        <taxon>Lactobacillales</taxon>
        <taxon>Enterococcaceae</taxon>
        <taxon>Enterococcus</taxon>
    </lineage>
</organism>
<gene>
    <name evidence="2" type="ORF">JZO76_04720</name>
</gene>
<reference evidence="2 3" key="1">
    <citation type="submission" date="2021-03" db="EMBL/GenBank/DDBJ databases">
        <title>Enterococcal diversity collection.</title>
        <authorList>
            <person name="Gilmore M.S."/>
            <person name="Schwartzman J."/>
            <person name="Van Tyne D."/>
            <person name="Martin M."/>
            <person name="Earl A.M."/>
            <person name="Manson A.L."/>
            <person name="Straub T."/>
            <person name="Salamzade R."/>
            <person name="Saavedra J."/>
            <person name="Lebreton F."/>
            <person name="Prichula J."/>
            <person name="Schaufler K."/>
            <person name="Gaca A."/>
            <person name="Sgardioli B."/>
            <person name="Wagenaar J."/>
            <person name="Strong T."/>
        </authorList>
    </citation>
    <scope>NUCLEOTIDE SEQUENCE [LARGE SCALE GENOMIC DNA]</scope>
    <source>
        <strain evidence="2 3">MJM12</strain>
    </source>
</reference>
<feature type="transmembrane region" description="Helical" evidence="1">
    <location>
        <begin position="88"/>
        <end position="111"/>
    </location>
</feature>
<feature type="transmembrane region" description="Helical" evidence="1">
    <location>
        <begin position="159"/>
        <end position="179"/>
    </location>
</feature>
<keyword evidence="3" id="KW-1185">Reference proteome</keyword>
<keyword evidence="1" id="KW-0472">Membrane</keyword>
<evidence type="ECO:0000313" key="2">
    <source>
        <dbReference type="EMBL" id="MBO0448834.1"/>
    </source>
</evidence>
<sequence length="214" mass="23328">MKFYRNYGWILLLLFVLCDGGMPYLLGGMWSQFSQAHQVVSDLGSVTSPVKNYFEHGSILTGSLLLVSLPAIKLYFAAPIFQAMRREIFWLLLSIAAFAIGDCIFTGVFSIDHTTSGLTLATMIHGLGSGAGILGMLAAPLLLARIFKPINATFAKICGLIFLGALLSAGANGLSQLFAFSYKGIIQRVSLVFLYLPLVALALKMQQRWPKSRN</sequence>
<dbReference type="Proteomes" id="UP000664256">
    <property type="component" value="Unassembled WGS sequence"/>
</dbReference>
<dbReference type="RefSeq" id="WP_206903026.1">
    <property type="nucleotide sequence ID" value="NZ_JAFLVT010000006.1"/>
</dbReference>
<dbReference type="Pfam" id="PF06197">
    <property type="entry name" value="DUF998"/>
    <property type="match status" value="1"/>
</dbReference>
<proteinExistence type="predicted"/>
<protein>
    <submittedName>
        <fullName evidence="2">DUF998 domain-containing protein</fullName>
    </submittedName>
</protein>
<comment type="caution">
    <text evidence="2">The sequence shown here is derived from an EMBL/GenBank/DDBJ whole genome shotgun (WGS) entry which is preliminary data.</text>
</comment>
<feature type="transmembrane region" description="Helical" evidence="1">
    <location>
        <begin position="123"/>
        <end position="147"/>
    </location>
</feature>